<dbReference type="EMBL" id="AHHH01000193">
    <property type="protein sequence ID" value="ESU40631.1"/>
    <property type="molecule type" value="Genomic_DNA"/>
</dbReference>
<dbReference type="InterPro" id="IPR002110">
    <property type="entry name" value="Ankyrin_rpt"/>
</dbReference>
<comment type="caution">
    <text evidence="2">The sequence shown here is derived from an EMBL/GenBank/DDBJ whole genome shotgun (WGS) entry which is preliminary data.</text>
</comment>
<dbReference type="InterPro" id="IPR036770">
    <property type="entry name" value="Ankyrin_rpt-contain_sf"/>
</dbReference>
<evidence type="ECO:0000256" key="1">
    <source>
        <dbReference type="SAM" id="MobiDB-lite"/>
    </source>
</evidence>
<protein>
    <submittedName>
        <fullName evidence="2">Ankyrin repeat protein</fullName>
    </submittedName>
</protein>
<organism evidence="2 3">
    <name type="scientific">Giardia intestinalis</name>
    <name type="common">Giardia lamblia</name>
    <dbReference type="NCBI Taxonomy" id="5741"/>
    <lineage>
        <taxon>Eukaryota</taxon>
        <taxon>Metamonada</taxon>
        <taxon>Diplomonadida</taxon>
        <taxon>Hexamitidae</taxon>
        <taxon>Giardiinae</taxon>
        <taxon>Giardia</taxon>
    </lineage>
</organism>
<reference evidence="3" key="1">
    <citation type="submission" date="2012-02" db="EMBL/GenBank/DDBJ databases">
        <title>Genome sequencing of Giardia lamblia Genotypes A2 and B isolates (DH and GS) and comparative analysis with the genomes of Genotypes A1 and E (WB and Pig).</title>
        <authorList>
            <person name="Adam R."/>
            <person name="Dahlstrom E."/>
            <person name="Martens C."/>
            <person name="Bruno D."/>
            <person name="Barbian K."/>
            <person name="Porcella S.F."/>
            <person name="Nash T."/>
        </authorList>
    </citation>
    <scope>NUCLEOTIDE SEQUENCE</scope>
    <source>
        <strain evidence="3">GS</strain>
    </source>
</reference>
<dbReference type="PANTHER" id="PTHR24120">
    <property type="entry name" value="GH07239P"/>
    <property type="match status" value="1"/>
</dbReference>
<name>V6TPI5_GIAIN</name>
<dbReference type="PANTHER" id="PTHR24120:SF4">
    <property type="entry name" value="GH07239P"/>
    <property type="match status" value="1"/>
</dbReference>
<reference evidence="2 3" key="2">
    <citation type="journal article" date="2013" name="Genome Biol. Evol.">
        <title>Genome sequencing of Giardia lamblia genotypes A2 and B isolates (DH and GS) and comparative analysis with the genomes of genotypes A1 and E (WB and Pig).</title>
        <authorList>
            <person name="Adam R.D."/>
            <person name="Dahlstrom E.W."/>
            <person name="Martens C.A."/>
            <person name="Bruno D.P."/>
            <person name="Barbian K.D."/>
            <person name="Ricklefs S.M."/>
            <person name="Hernandez M.M."/>
            <person name="Narla N.P."/>
            <person name="Patel R.B."/>
            <person name="Porcella S.F."/>
            <person name="Nash T.E."/>
        </authorList>
    </citation>
    <scope>NUCLEOTIDE SEQUENCE [LARGE SCALE GENOMIC DNA]</scope>
    <source>
        <strain evidence="2 3">GS</strain>
    </source>
</reference>
<gene>
    <name evidence="2" type="ORF">GSB_154804</name>
</gene>
<dbReference type="Proteomes" id="UP000018040">
    <property type="component" value="Unassembled WGS sequence"/>
</dbReference>
<accession>V6TPI5</accession>
<evidence type="ECO:0000313" key="2">
    <source>
        <dbReference type="EMBL" id="ESU40631.1"/>
    </source>
</evidence>
<sequence length="241" mass="26610">MDPKKRPTARELANRLRTLNSSTSELSARDLMSDESHRSYIISDSSSSKSSFSWTPPVRAITDGDIKTIKRHPSKKGKKSTGDDIALMIAARAGYADIVELLDPTDKNGVTVLMRAAERDDIEAARALIPLQKGRQTLRKININGVWIFRRGTALMRAASCGHAEVVRLLVDHEGGMQDSWDWSALMHAAEKGHATCVKLLAEKEEGMKTTRKWFGYLPGTTAFDVAKKMGRTEIISILSG</sequence>
<feature type="compositionally biased region" description="Polar residues" evidence="1">
    <location>
        <begin position="17"/>
        <end position="26"/>
    </location>
</feature>
<feature type="compositionally biased region" description="Basic and acidic residues" evidence="1">
    <location>
        <begin position="1"/>
        <end position="14"/>
    </location>
</feature>
<feature type="region of interest" description="Disordered" evidence="1">
    <location>
        <begin position="1"/>
        <end position="33"/>
    </location>
</feature>
<dbReference type="OrthoDB" id="539213at2759"/>
<dbReference type="Gene3D" id="1.25.40.20">
    <property type="entry name" value="Ankyrin repeat-containing domain"/>
    <property type="match status" value="1"/>
</dbReference>
<proteinExistence type="predicted"/>
<dbReference type="SUPFAM" id="SSF48403">
    <property type="entry name" value="Ankyrin repeat"/>
    <property type="match status" value="1"/>
</dbReference>
<evidence type="ECO:0000313" key="3">
    <source>
        <dbReference type="Proteomes" id="UP000018040"/>
    </source>
</evidence>
<dbReference type="Pfam" id="PF12796">
    <property type="entry name" value="Ank_2"/>
    <property type="match status" value="2"/>
</dbReference>
<dbReference type="SMART" id="SM00248">
    <property type="entry name" value="ANK"/>
    <property type="match status" value="3"/>
</dbReference>
<dbReference type="AlphaFoldDB" id="V6TPI5"/>
<dbReference type="VEuPathDB" id="GiardiaDB:GL50581_1258"/>